<keyword evidence="5" id="KW-0997">Cell inner membrane</keyword>
<comment type="similarity">
    <text evidence="2">Belongs to the binding-protein-dependent transport system permease family. HisMQ subfamily.</text>
</comment>
<evidence type="ECO:0000256" key="4">
    <source>
        <dbReference type="ARBA" id="ARBA00022475"/>
    </source>
</evidence>
<evidence type="ECO:0000256" key="9">
    <source>
        <dbReference type="RuleBase" id="RU363032"/>
    </source>
</evidence>
<organism evidence="11 12">
    <name type="scientific">Shinella pollutisoli</name>
    <dbReference type="NCBI Taxonomy" id="2250594"/>
    <lineage>
        <taxon>Bacteria</taxon>
        <taxon>Pseudomonadati</taxon>
        <taxon>Pseudomonadota</taxon>
        <taxon>Alphaproteobacteria</taxon>
        <taxon>Hyphomicrobiales</taxon>
        <taxon>Rhizobiaceae</taxon>
        <taxon>Shinella</taxon>
    </lineage>
</organism>
<comment type="caution">
    <text evidence="11">The sequence shown here is derived from an EMBL/GenBank/DDBJ whole genome shotgun (WGS) entry which is preliminary data.</text>
</comment>
<evidence type="ECO:0000256" key="6">
    <source>
        <dbReference type="ARBA" id="ARBA00022692"/>
    </source>
</evidence>
<evidence type="ECO:0000256" key="3">
    <source>
        <dbReference type="ARBA" id="ARBA00022448"/>
    </source>
</evidence>
<dbReference type="PANTHER" id="PTHR30133:SF2">
    <property type="entry name" value="ARGININE ABC TRANSPORTER PERMEASE PROTEIN ARTQ"/>
    <property type="match status" value="1"/>
</dbReference>
<proteinExistence type="inferred from homology"/>
<name>A0ABV7DGK9_9HYPH</name>
<dbReference type="SUPFAM" id="SSF161098">
    <property type="entry name" value="MetI-like"/>
    <property type="match status" value="1"/>
</dbReference>
<dbReference type="InterPro" id="IPR035906">
    <property type="entry name" value="MetI-like_sf"/>
</dbReference>
<feature type="transmembrane region" description="Helical" evidence="9">
    <location>
        <begin position="12"/>
        <end position="39"/>
    </location>
</feature>
<accession>A0ABV7DGK9</accession>
<feature type="transmembrane region" description="Helical" evidence="9">
    <location>
        <begin position="99"/>
        <end position="119"/>
    </location>
</feature>
<dbReference type="InterPro" id="IPR000515">
    <property type="entry name" value="MetI-like"/>
</dbReference>
<feature type="transmembrane region" description="Helical" evidence="9">
    <location>
        <begin position="51"/>
        <end position="67"/>
    </location>
</feature>
<dbReference type="PANTHER" id="PTHR30133">
    <property type="entry name" value="CATIONIC AMINO ACID TRANSPORTER, MEMBRANE COMPONENT"/>
    <property type="match status" value="1"/>
</dbReference>
<evidence type="ECO:0000313" key="12">
    <source>
        <dbReference type="Proteomes" id="UP001595377"/>
    </source>
</evidence>
<evidence type="ECO:0000259" key="10">
    <source>
        <dbReference type="PROSITE" id="PS50928"/>
    </source>
</evidence>
<dbReference type="NCBIfam" id="TIGR01726">
    <property type="entry name" value="HEQRo_perm_3TM"/>
    <property type="match status" value="1"/>
</dbReference>
<keyword evidence="6 9" id="KW-0812">Transmembrane</keyword>
<keyword evidence="3 9" id="KW-0813">Transport</keyword>
<reference evidence="12" key="1">
    <citation type="journal article" date="2019" name="Int. J. Syst. Evol. Microbiol.">
        <title>The Global Catalogue of Microorganisms (GCM) 10K type strain sequencing project: providing services to taxonomists for standard genome sequencing and annotation.</title>
        <authorList>
            <consortium name="The Broad Institute Genomics Platform"/>
            <consortium name="The Broad Institute Genome Sequencing Center for Infectious Disease"/>
            <person name="Wu L."/>
            <person name="Ma J."/>
        </authorList>
    </citation>
    <scope>NUCLEOTIDE SEQUENCE [LARGE SCALE GENOMIC DNA]</scope>
    <source>
        <strain evidence="12">KCTC 52677</strain>
    </source>
</reference>
<evidence type="ECO:0000256" key="7">
    <source>
        <dbReference type="ARBA" id="ARBA00022989"/>
    </source>
</evidence>
<protein>
    <submittedName>
        <fullName evidence="11">ABC transporter permease</fullName>
    </submittedName>
</protein>
<keyword evidence="4" id="KW-1003">Cell membrane</keyword>
<evidence type="ECO:0000256" key="8">
    <source>
        <dbReference type="ARBA" id="ARBA00023136"/>
    </source>
</evidence>
<comment type="subcellular location">
    <subcellularLocation>
        <location evidence="1">Cell inner membrane</location>
        <topology evidence="1">Multi-pass membrane protein</topology>
    </subcellularLocation>
    <subcellularLocation>
        <location evidence="9">Cell membrane</location>
        <topology evidence="9">Multi-pass membrane protein</topology>
    </subcellularLocation>
</comment>
<dbReference type="Proteomes" id="UP001595377">
    <property type="component" value="Unassembled WGS sequence"/>
</dbReference>
<dbReference type="Gene3D" id="1.10.3720.10">
    <property type="entry name" value="MetI-like"/>
    <property type="match status" value="1"/>
</dbReference>
<evidence type="ECO:0000256" key="5">
    <source>
        <dbReference type="ARBA" id="ARBA00022519"/>
    </source>
</evidence>
<dbReference type="CDD" id="cd06261">
    <property type="entry name" value="TM_PBP2"/>
    <property type="match status" value="1"/>
</dbReference>
<sequence length="238" mass="25321">MTLTLLSFGPGGWGSTLLIGALMTIAVAVTSFAFGLVPGALAAMASRSPHAWLRALALVYTTLVRGIPELLVIYLFFFGTSSMIMAIVRLSFGYGGYIEVNAFAIGVLSVGLISGAYSAEVIRGAIASVPKGQVEAAMALGLKRWVIVSRILFPQALRVALPGLNNVWQTTLKDTSLISVTGLAEIMRSANMAAGVTHEPFTFYLVAALIYLLFTWGSARLFARAEIFSGRGLKEARP</sequence>
<dbReference type="EMBL" id="JBHRSP010000016">
    <property type="protein sequence ID" value="MFC3073464.1"/>
    <property type="molecule type" value="Genomic_DNA"/>
</dbReference>
<feature type="transmembrane region" description="Helical" evidence="9">
    <location>
        <begin position="201"/>
        <end position="223"/>
    </location>
</feature>
<keyword evidence="8 9" id="KW-0472">Membrane</keyword>
<gene>
    <name evidence="11" type="ORF">ACFOHH_10145</name>
</gene>
<dbReference type="Pfam" id="PF00528">
    <property type="entry name" value="BPD_transp_1"/>
    <property type="match status" value="1"/>
</dbReference>
<dbReference type="RefSeq" id="WP_257318213.1">
    <property type="nucleotide sequence ID" value="NZ_JANFDG010000044.1"/>
</dbReference>
<feature type="transmembrane region" description="Helical" evidence="9">
    <location>
        <begin position="73"/>
        <end position="92"/>
    </location>
</feature>
<dbReference type="InterPro" id="IPR010065">
    <property type="entry name" value="AA_ABC_transptr_permease_3TM"/>
</dbReference>
<evidence type="ECO:0000313" key="11">
    <source>
        <dbReference type="EMBL" id="MFC3073464.1"/>
    </source>
</evidence>
<evidence type="ECO:0000256" key="2">
    <source>
        <dbReference type="ARBA" id="ARBA00010072"/>
    </source>
</evidence>
<dbReference type="PROSITE" id="PS50928">
    <property type="entry name" value="ABC_TM1"/>
    <property type="match status" value="1"/>
</dbReference>
<keyword evidence="12" id="KW-1185">Reference proteome</keyword>
<feature type="domain" description="ABC transmembrane type-1" evidence="10">
    <location>
        <begin position="21"/>
        <end position="222"/>
    </location>
</feature>
<keyword evidence="7 9" id="KW-1133">Transmembrane helix</keyword>
<dbReference type="InterPro" id="IPR051613">
    <property type="entry name" value="ABC_transp_permease_HisMQ"/>
</dbReference>
<evidence type="ECO:0000256" key="1">
    <source>
        <dbReference type="ARBA" id="ARBA00004429"/>
    </source>
</evidence>